<evidence type="ECO:0000313" key="2">
    <source>
        <dbReference type="EMBL" id="EEP61461.1"/>
    </source>
</evidence>
<keyword evidence="1" id="KW-0732">Signal</keyword>
<evidence type="ECO:0000256" key="1">
    <source>
        <dbReference type="SAM" id="SignalP"/>
    </source>
</evidence>
<proteinExistence type="predicted"/>
<protein>
    <recommendedName>
        <fullName evidence="4">Transporter</fullName>
    </recommendedName>
</protein>
<keyword evidence="3" id="KW-1185">Reference proteome</keyword>
<dbReference type="OrthoDB" id="12340at2"/>
<name>C4FHI2_9AQUI</name>
<gene>
    <name evidence="2" type="ORF">SULYE_0010</name>
</gene>
<feature type="signal peptide" evidence="1">
    <location>
        <begin position="1"/>
        <end position="20"/>
    </location>
</feature>
<dbReference type="EMBL" id="ABZS01000001">
    <property type="protein sequence ID" value="EEP61461.1"/>
    <property type="molecule type" value="Genomic_DNA"/>
</dbReference>
<evidence type="ECO:0008006" key="4">
    <source>
        <dbReference type="Google" id="ProtNLM"/>
    </source>
</evidence>
<dbReference type="AlphaFoldDB" id="C4FHI2"/>
<comment type="caution">
    <text evidence="2">The sequence shown here is derived from an EMBL/GenBank/DDBJ whole genome shotgun (WGS) entry which is preliminary data.</text>
</comment>
<accession>C4FHI2</accession>
<feature type="chain" id="PRO_5002936200" description="Transporter" evidence="1">
    <location>
        <begin position="21"/>
        <end position="237"/>
    </location>
</feature>
<dbReference type="Proteomes" id="UP000005540">
    <property type="component" value="Unassembled WGS sequence"/>
</dbReference>
<evidence type="ECO:0000313" key="3">
    <source>
        <dbReference type="Proteomes" id="UP000005540"/>
    </source>
</evidence>
<dbReference type="RefSeq" id="WP_007545342.1">
    <property type="nucleotide sequence ID" value="NZ_ABZS01000001.1"/>
</dbReference>
<sequence length="237" mass="27261">MRKYLIYSLSVLIIPSFAFAGKKALIWDDAETLGTGNSQNENYFFYTKNTEDREGSYIFNFTYGYNDKTDLALNIPFGYLKNYENTYSDISDPFVEVKYRFFERENLNFAIKPFLGIPVKRDSKFSEHHLSYGITLISQLEVDKFTFYANSSFMVHKDRIVGQNEIFQSISGEYNINDNFSVITSFYLSTYSSQTKKGGLVGVGYSKGKIEIGIGIGENFTGENDYSFYGGLTYRFF</sequence>
<reference evidence="2 3" key="1">
    <citation type="submission" date="2009-04" db="EMBL/GenBank/DDBJ databases">
        <authorList>
            <person name="Reysenbach A.-L."/>
            <person name="Heidelberg J.F."/>
            <person name="Nelson W.C."/>
        </authorList>
    </citation>
    <scope>NUCLEOTIDE SEQUENCE [LARGE SCALE GENOMIC DNA]</scope>
    <source>
        <strain evidence="2 3">SS-5</strain>
    </source>
</reference>
<organism evidence="2 3">
    <name type="scientific">Sulfurihydrogenibium yellowstonense SS-5</name>
    <dbReference type="NCBI Taxonomy" id="432331"/>
    <lineage>
        <taxon>Bacteria</taxon>
        <taxon>Pseudomonadati</taxon>
        <taxon>Aquificota</taxon>
        <taxon>Aquificia</taxon>
        <taxon>Aquificales</taxon>
        <taxon>Hydrogenothermaceae</taxon>
        <taxon>Sulfurihydrogenibium</taxon>
    </lineage>
</organism>